<dbReference type="InterPro" id="IPR030400">
    <property type="entry name" value="Sedolisin_dom"/>
</dbReference>
<feature type="signal peptide" evidence="16">
    <location>
        <begin position="1"/>
        <end position="16"/>
    </location>
</feature>
<comment type="subcellular location">
    <subcellularLocation>
        <location evidence="3">Secreted</location>
        <location evidence="3">Extracellular space</location>
    </subcellularLocation>
</comment>
<evidence type="ECO:0000256" key="7">
    <source>
        <dbReference type="ARBA" id="ARBA00022723"/>
    </source>
</evidence>
<dbReference type="SMART" id="SM00944">
    <property type="entry name" value="Pro-kuma_activ"/>
    <property type="match status" value="1"/>
</dbReference>
<keyword evidence="11 15" id="KW-0106">Calcium</keyword>
<evidence type="ECO:0000256" key="4">
    <source>
        <dbReference type="ARBA" id="ARBA00012462"/>
    </source>
</evidence>
<dbReference type="GO" id="GO:0046872">
    <property type="term" value="F:metal ion binding"/>
    <property type="evidence" value="ECO:0007669"/>
    <property type="project" value="UniProtKB-UniRule"/>
</dbReference>
<reference evidence="18" key="1">
    <citation type="journal article" date="2020" name="Stud. Mycol.">
        <title>101 Dothideomycetes genomes: a test case for predicting lifestyles and emergence of pathogens.</title>
        <authorList>
            <person name="Haridas S."/>
            <person name="Albert R."/>
            <person name="Binder M."/>
            <person name="Bloem J."/>
            <person name="Labutti K."/>
            <person name="Salamov A."/>
            <person name="Andreopoulos B."/>
            <person name="Baker S."/>
            <person name="Barry K."/>
            <person name="Bills G."/>
            <person name="Bluhm B."/>
            <person name="Cannon C."/>
            <person name="Castanera R."/>
            <person name="Culley D."/>
            <person name="Daum C."/>
            <person name="Ezra D."/>
            <person name="Gonzalez J."/>
            <person name="Henrissat B."/>
            <person name="Kuo A."/>
            <person name="Liang C."/>
            <person name="Lipzen A."/>
            <person name="Lutzoni F."/>
            <person name="Magnuson J."/>
            <person name="Mondo S."/>
            <person name="Nolan M."/>
            <person name="Ohm R."/>
            <person name="Pangilinan J."/>
            <person name="Park H.-J."/>
            <person name="Ramirez L."/>
            <person name="Alfaro M."/>
            <person name="Sun H."/>
            <person name="Tritt A."/>
            <person name="Yoshinaga Y."/>
            <person name="Zwiers L.-H."/>
            <person name="Turgeon B."/>
            <person name="Goodwin S."/>
            <person name="Spatafora J."/>
            <person name="Crous P."/>
            <person name="Grigoriev I."/>
        </authorList>
    </citation>
    <scope>NUCLEOTIDE SEQUENCE</scope>
    <source>
        <strain evidence="18">CBS 262.69</strain>
    </source>
</reference>
<dbReference type="SUPFAM" id="SSF52743">
    <property type="entry name" value="Subtilisin-like"/>
    <property type="match status" value="1"/>
</dbReference>
<dbReference type="GO" id="GO:0006508">
    <property type="term" value="P:proteolysis"/>
    <property type="evidence" value="ECO:0007669"/>
    <property type="project" value="UniProtKB-KW"/>
</dbReference>
<dbReference type="Pfam" id="PF09286">
    <property type="entry name" value="Pro-kuma_activ"/>
    <property type="match status" value="1"/>
</dbReference>
<protein>
    <recommendedName>
        <fullName evidence="4">tripeptidyl-peptidase II</fullName>
        <ecNumber evidence="4">3.4.14.10</ecNumber>
    </recommendedName>
</protein>
<keyword evidence="9 15" id="KW-0378">Hydrolase</keyword>
<evidence type="ECO:0000256" key="8">
    <source>
        <dbReference type="ARBA" id="ARBA00022729"/>
    </source>
</evidence>
<dbReference type="OrthoDB" id="409122at2759"/>
<feature type="domain" description="Peptidase S53" evidence="17">
    <location>
        <begin position="234"/>
        <end position="620"/>
    </location>
</feature>
<dbReference type="GO" id="GO:0008240">
    <property type="term" value="F:tripeptidyl-peptidase activity"/>
    <property type="evidence" value="ECO:0007669"/>
    <property type="project" value="UniProtKB-EC"/>
</dbReference>
<feature type="binding site" evidence="15">
    <location>
        <position position="580"/>
    </location>
    <ligand>
        <name>Ca(2+)</name>
        <dbReference type="ChEBI" id="CHEBI:29108"/>
    </ligand>
</feature>
<dbReference type="Gene3D" id="3.40.50.200">
    <property type="entry name" value="Peptidase S8/S53 domain"/>
    <property type="match status" value="1"/>
</dbReference>
<feature type="active site" description="Charge relay system" evidence="15">
    <location>
        <position position="312"/>
    </location>
</feature>
<feature type="active site" description="Charge relay system" evidence="15">
    <location>
        <position position="537"/>
    </location>
</feature>
<gene>
    <name evidence="18" type="ORF">EJ06DRAFT_336684</name>
</gene>
<evidence type="ECO:0000256" key="3">
    <source>
        <dbReference type="ARBA" id="ARBA00004239"/>
    </source>
</evidence>
<evidence type="ECO:0000256" key="14">
    <source>
        <dbReference type="ARBA" id="ARBA00023180"/>
    </source>
</evidence>
<name>A0A6G1I2G3_9PEZI</name>
<keyword evidence="12" id="KW-0843">Virulence</keyword>
<sequence>MVAFTHLLALLAAADAAVSKPLRTRSLYAVKEAHPLPEGWEALGPAPEDHVIKLSIAVKQGRFDELERQLYEVSDPSHPRYGKHLTSKQVDELVKPKKEALDLVHEWLEDHGFTAGALSYSSAKEWIHLAVPVRQANLLLNTDYTVFKHEDGSKLVRTPQWSLPAHLHEHIDTIQPTSSFFRPIPQRSLVMPAAEDGVTPEKFVPLSGDFAAKALFTAEGGAPDAAPAGCLTSGITPTCLRNLYKTANYKVKAPEKNRIGFTNYLEEYTNLQDVAAFVKKYRPDVTNANINFVLVNNGTNPQSTWPSGHGTEGALDGQAIIGLVYPTKIIAYQVGGRPPLAENADLDPNTNEPYAEWVQHMQTIPQADLPQVITTSYGDDELSVPKDYAVRVCQEFAKLGSKGVSVLFASGDNGVGRASRNQKDNMCVTPVKGSTTRRFMQSFPASCPYVTTVGGTMNFNPEVAAADGSFYSGGGFSDYFPQPAYQKTVVDAYVPSVNKTWSNLYNASGRAYPDIAGQSVRYFVIYHGSTIRVDGTSASTPAVASIFSLLNDDRIASGKPPLGFLNPWIYGTASSAFNDVTSGSARGCGVRGFEAQKGWDAVTGFGTPDFEKLLALSQQTAAAPAAPQRNVRKF</sequence>
<dbReference type="InterPro" id="IPR015366">
    <property type="entry name" value="S53_propep"/>
</dbReference>
<dbReference type="InterPro" id="IPR050819">
    <property type="entry name" value="Tripeptidyl-peptidase_I"/>
</dbReference>
<evidence type="ECO:0000313" key="18">
    <source>
        <dbReference type="EMBL" id="KAF2402371.1"/>
    </source>
</evidence>
<evidence type="ECO:0000256" key="6">
    <source>
        <dbReference type="ARBA" id="ARBA00022670"/>
    </source>
</evidence>
<feature type="binding site" evidence="15">
    <location>
        <position position="598"/>
    </location>
    <ligand>
        <name>Ca(2+)</name>
        <dbReference type="ChEBI" id="CHEBI:29108"/>
    </ligand>
</feature>
<evidence type="ECO:0000256" key="11">
    <source>
        <dbReference type="ARBA" id="ARBA00022837"/>
    </source>
</evidence>
<evidence type="ECO:0000256" key="12">
    <source>
        <dbReference type="ARBA" id="ARBA00023026"/>
    </source>
</evidence>
<accession>A0A6G1I2G3</accession>
<dbReference type="InterPro" id="IPR036852">
    <property type="entry name" value="Peptidase_S8/S53_dom_sf"/>
</dbReference>
<dbReference type="GO" id="GO:0004252">
    <property type="term" value="F:serine-type endopeptidase activity"/>
    <property type="evidence" value="ECO:0007669"/>
    <property type="project" value="UniProtKB-UniRule"/>
</dbReference>
<dbReference type="EMBL" id="ML996691">
    <property type="protein sequence ID" value="KAF2402371.1"/>
    <property type="molecule type" value="Genomic_DNA"/>
</dbReference>
<dbReference type="FunFam" id="3.40.50.200:FF:000015">
    <property type="entry name" value="Tripeptidyl peptidase A"/>
    <property type="match status" value="1"/>
</dbReference>
<keyword evidence="5" id="KW-0964">Secreted</keyword>
<evidence type="ECO:0000256" key="16">
    <source>
        <dbReference type="SAM" id="SignalP"/>
    </source>
</evidence>
<feature type="binding site" evidence="15">
    <location>
        <position position="600"/>
    </location>
    <ligand>
        <name>Ca(2+)</name>
        <dbReference type="ChEBI" id="CHEBI:29108"/>
    </ligand>
</feature>
<evidence type="ECO:0000259" key="17">
    <source>
        <dbReference type="PROSITE" id="PS51695"/>
    </source>
</evidence>
<dbReference type="PANTHER" id="PTHR14218:SF39">
    <property type="entry name" value="PEPTIDASE S53 DOMAIN-CONTAINING PROTEIN"/>
    <property type="match status" value="1"/>
</dbReference>
<evidence type="ECO:0000256" key="15">
    <source>
        <dbReference type="PROSITE-ProRule" id="PRU01032"/>
    </source>
</evidence>
<comment type="cofactor">
    <cofactor evidence="15">
        <name>Ca(2+)</name>
        <dbReference type="ChEBI" id="CHEBI:29108"/>
    </cofactor>
    <text evidence="15">Binds 1 Ca(2+) ion per subunit.</text>
</comment>
<keyword evidence="13" id="KW-0865">Zymogen</keyword>
<dbReference type="EC" id="3.4.14.10" evidence="4"/>
<keyword evidence="14" id="KW-0325">Glycoprotein</keyword>
<keyword evidence="19" id="KW-1185">Reference proteome</keyword>
<dbReference type="CDD" id="cd11377">
    <property type="entry name" value="Pro-peptidase_S53"/>
    <property type="match status" value="1"/>
</dbReference>
<dbReference type="PROSITE" id="PS51695">
    <property type="entry name" value="SEDOLISIN"/>
    <property type="match status" value="1"/>
</dbReference>
<evidence type="ECO:0000256" key="9">
    <source>
        <dbReference type="ARBA" id="ARBA00022801"/>
    </source>
</evidence>
<dbReference type="CDD" id="cd04056">
    <property type="entry name" value="Peptidases_S53"/>
    <property type="match status" value="1"/>
</dbReference>
<comment type="function">
    <text evidence="2">Secreted tripeptidyl-peptidase which degrades proteins at acidic pHs and is involved in virulence.</text>
</comment>
<keyword evidence="8 16" id="KW-0732">Signal</keyword>
<dbReference type="Proteomes" id="UP000799640">
    <property type="component" value="Unassembled WGS sequence"/>
</dbReference>
<evidence type="ECO:0000256" key="2">
    <source>
        <dbReference type="ARBA" id="ARBA00002451"/>
    </source>
</evidence>
<feature type="binding site" evidence="15">
    <location>
        <position position="579"/>
    </location>
    <ligand>
        <name>Ca(2+)</name>
        <dbReference type="ChEBI" id="CHEBI:29108"/>
    </ligand>
</feature>
<feature type="active site" description="Charge relay system" evidence="15">
    <location>
        <position position="316"/>
    </location>
</feature>
<comment type="catalytic activity">
    <reaction evidence="1">
        <text>Release of an N-terminal tripeptide from a polypeptide.</text>
        <dbReference type="EC" id="3.4.14.10"/>
    </reaction>
</comment>
<proteinExistence type="predicted"/>
<evidence type="ECO:0000256" key="5">
    <source>
        <dbReference type="ARBA" id="ARBA00022525"/>
    </source>
</evidence>
<evidence type="ECO:0000256" key="13">
    <source>
        <dbReference type="ARBA" id="ARBA00023145"/>
    </source>
</evidence>
<feature type="chain" id="PRO_5026216259" description="tripeptidyl-peptidase II" evidence="16">
    <location>
        <begin position="17"/>
        <end position="634"/>
    </location>
</feature>
<dbReference type="SUPFAM" id="SSF54897">
    <property type="entry name" value="Protease propeptides/inhibitors"/>
    <property type="match status" value="1"/>
</dbReference>
<dbReference type="PANTHER" id="PTHR14218">
    <property type="entry name" value="PROTEASE S8 TRIPEPTIDYL PEPTIDASE I CLN2"/>
    <property type="match status" value="1"/>
</dbReference>
<evidence type="ECO:0000313" key="19">
    <source>
        <dbReference type="Proteomes" id="UP000799640"/>
    </source>
</evidence>
<keyword evidence="7 15" id="KW-0479">Metal-binding</keyword>
<evidence type="ECO:0000256" key="1">
    <source>
        <dbReference type="ARBA" id="ARBA00001910"/>
    </source>
</evidence>
<evidence type="ECO:0000256" key="10">
    <source>
        <dbReference type="ARBA" id="ARBA00022825"/>
    </source>
</evidence>
<dbReference type="InterPro" id="IPR000209">
    <property type="entry name" value="Peptidase_S8/S53_dom"/>
</dbReference>
<dbReference type="AlphaFoldDB" id="A0A6G1I2G3"/>
<keyword evidence="6 15" id="KW-0645">Protease</keyword>
<dbReference type="GO" id="GO:0005576">
    <property type="term" value="C:extracellular region"/>
    <property type="evidence" value="ECO:0007669"/>
    <property type="project" value="UniProtKB-SubCell"/>
</dbReference>
<keyword evidence="10 15" id="KW-0720">Serine protease</keyword>
<dbReference type="Pfam" id="PF00082">
    <property type="entry name" value="Peptidase_S8"/>
    <property type="match status" value="1"/>
</dbReference>
<organism evidence="18 19">
    <name type="scientific">Trichodelitschia bisporula</name>
    <dbReference type="NCBI Taxonomy" id="703511"/>
    <lineage>
        <taxon>Eukaryota</taxon>
        <taxon>Fungi</taxon>
        <taxon>Dikarya</taxon>
        <taxon>Ascomycota</taxon>
        <taxon>Pezizomycotina</taxon>
        <taxon>Dothideomycetes</taxon>
        <taxon>Dothideomycetes incertae sedis</taxon>
        <taxon>Phaeotrichales</taxon>
        <taxon>Phaeotrichaceae</taxon>
        <taxon>Trichodelitschia</taxon>
    </lineage>
</organism>